<evidence type="ECO:0000313" key="3">
    <source>
        <dbReference type="Proteomes" id="UP000566071"/>
    </source>
</evidence>
<comment type="caution">
    <text evidence="2">The sequence shown here is derived from an EMBL/GenBank/DDBJ whole genome shotgun (WGS) entry which is preliminary data.</text>
</comment>
<keyword evidence="1" id="KW-0472">Membrane</keyword>
<dbReference type="Proteomes" id="UP000566071">
    <property type="component" value="Unassembled WGS sequence"/>
</dbReference>
<keyword evidence="1" id="KW-1133">Transmembrane helix</keyword>
<feature type="transmembrane region" description="Helical" evidence="1">
    <location>
        <begin position="83"/>
        <end position="102"/>
    </location>
</feature>
<proteinExistence type="predicted"/>
<evidence type="ECO:0000256" key="1">
    <source>
        <dbReference type="SAM" id="Phobius"/>
    </source>
</evidence>
<dbReference type="RefSeq" id="WP_175268940.1">
    <property type="nucleotide sequence ID" value="NZ_JABFCR010000006.1"/>
</dbReference>
<protein>
    <submittedName>
        <fullName evidence="2">Uncharacterized protein</fullName>
    </submittedName>
</protein>
<gene>
    <name evidence="2" type="ORF">HK413_01965</name>
</gene>
<sequence length="103" mass="12138">MSTNELKRPAEKYFEGTASEQEKQQLHQWYDTTNDGWVEVVNTSSPEDEEEIKQRIFKNLQKRIQQEKEMQPVREADFFKTDLITSCFCCGYFTCGLLYLPIG</sequence>
<evidence type="ECO:0000313" key="2">
    <source>
        <dbReference type="EMBL" id="NNU33239.1"/>
    </source>
</evidence>
<dbReference type="EMBL" id="JABFCR010000006">
    <property type="protein sequence ID" value="NNU33239.1"/>
    <property type="molecule type" value="Genomic_DNA"/>
</dbReference>
<keyword evidence="3" id="KW-1185">Reference proteome</keyword>
<reference evidence="2 3" key="1">
    <citation type="submission" date="2020-05" db="EMBL/GenBank/DDBJ databases">
        <authorList>
            <person name="Khan S.A."/>
            <person name="Jeon C.O."/>
            <person name="Chun B.H."/>
        </authorList>
    </citation>
    <scope>NUCLEOTIDE SEQUENCE [LARGE SCALE GENOMIC DNA]</scope>
    <source>
        <strain evidence="2 3">S1162</strain>
    </source>
</reference>
<organism evidence="2 3">
    <name type="scientific">Mucilaginibacter humi</name>
    <dbReference type="NCBI Taxonomy" id="2732510"/>
    <lineage>
        <taxon>Bacteria</taxon>
        <taxon>Pseudomonadati</taxon>
        <taxon>Bacteroidota</taxon>
        <taxon>Sphingobacteriia</taxon>
        <taxon>Sphingobacteriales</taxon>
        <taxon>Sphingobacteriaceae</taxon>
        <taxon>Mucilaginibacter</taxon>
    </lineage>
</organism>
<keyword evidence="1" id="KW-0812">Transmembrane</keyword>
<name>A0ABX1W056_9SPHI</name>
<accession>A0ABX1W056</accession>